<protein>
    <recommendedName>
        <fullName evidence="3">EB domain-containing protein</fullName>
    </recommendedName>
</protein>
<dbReference type="OrthoDB" id="6258424at2759"/>
<sequence>NSSVYFTPLFDLSSCCRRKGPCALVGDAYCTQRVSNSMCSKLLNECYCKPGFVAIQEEHNVTCKTLLTDLKCQTDKDCVHFENSVCHPGAGFCTCPGETILAVQEYACREFCICFQHLIFTNVVRNISYYILPITR</sequence>
<evidence type="ECO:0000313" key="2">
    <source>
        <dbReference type="Proteomes" id="UP000699462"/>
    </source>
</evidence>
<accession>A0A8T0DXG6</accession>
<evidence type="ECO:0000313" key="1">
    <source>
        <dbReference type="EMBL" id="KAF8571862.1"/>
    </source>
</evidence>
<comment type="caution">
    <text evidence="1">The sequence shown here is derived from an EMBL/GenBank/DDBJ whole genome shotgun (WGS) entry which is preliminary data.</text>
</comment>
<gene>
    <name evidence="1" type="ORF">P879_01653</name>
</gene>
<organism evidence="1 2">
    <name type="scientific">Paragonimus westermani</name>
    <dbReference type="NCBI Taxonomy" id="34504"/>
    <lineage>
        <taxon>Eukaryota</taxon>
        <taxon>Metazoa</taxon>
        <taxon>Spiralia</taxon>
        <taxon>Lophotrochozoa</taxon>
        <taxon>Platyhelminthes</taxon>
        <taxon>Trematoda</taxon>
        <taxon>Digenea</taxon>
        <taxon>Plagiorchiida</taxon>
        <taxon>Troglotremata</taxon>
        <taxon>Troglotrematidae</taxon>
        <taxon>Paragonimus</taxon>
    </lineage>
</organism>
<keyword evidence="2" id="KW-1185">Reference proteome</keyword>
<dbReference type="EMBL" id="JTDF01000286">
    <property type="protein sequence ID" value="KAF8571862.1"/>
    <property type="molecule type" value="Genomic_DNA"/>
</dbReference>
<proteinExistence type="predicted"/>
<name>A0A8T0DXG6_9TREM</name>
<feature type="non-terminal residue" evidence="1">
    <location>
        <position position="1"/>
    </location>
</feature>
<reference evidence="1 2" key="1">
    <citation type="submission" date="2019-07" db="EMBL/GenBank/DDBJ databases">
        <title>Annotation for the trematode Paragonimus westermani.</title>
        <authorList>
            <person name="Choi Y.-J."/>
        </authorList>
    </citation>
    <scope>NUCLEOTIDE SEQUENCE [LARGE SCALE GENOMIC DNA]</scope>
    <source>
        <strain evidence="1">180907_Pwestermani</strain>
    </source>
</reference>
<evidence type="ECO:0008006" key="3">
    <source>
        <dbReference type="Google" id="ProtNLM"/>
    </source>
</evidence>
<dbReference type="AlphaFoldDB" id="A0A8T0DXG6"/>
<dbReference type="Proteomes" id="UP000699462">
    <property type="component" value="Unassembled WGS sequence"/>
</dbReference>